<dbReference type="Gene3D" id="3.40.50.2000">
    <property type="entry name" value="Glycogen Phosphorylase B"/>
    <property type="match status" value="1"/>
</dbReference>
<keyword evidence="2" id="KW-1185">Reference proteome</keyword>
<reference evidence="1 2" key="1">
    <citation type="submission" date="2021-03" db="EMBL/GenBank/DDBJ databases">
        <authorList>
            <person name="So Y."/>
        </authorList>
    </citation>
    <scope>NUCLEOTIDE SEQUENCE [LARGE SCALE GENOMIC DNA]</scope>
    <source>
        <strain evidence="1 2">SSH11</strain>
    </source>
</reference>
<protein>
    <submittedName>
        <fullName evidence="1">Glycosyltransferase family 1 protein</fullName>
    </submittedName>
</protein>
<dbReference type="Pfam" id="PF13692">
    <property type="entry name" value="Glyco_trans_1_4"/>
    <property type="match status" value="1"/>
</dbReference>
<sequence length="396" mass="43755">MASKPLLVCFSHLRWNFVFQRPQHLLSRAAASHRVLFVEEPLHRPDEAGLPRMDLRLTDEGVLVATPILPQGLDEVRADAAQRALLDDLLEGPSGTEDVAVAWYYTPMALSFSGHLQPVVTVYDCMDELSAFRGASPGLRLLERRLMQRADLVFTGGRSLYEAKRGLHPHTHLFASGVDVMHFAPARNTRPGHGEPADQVGLPRPRLGWFGVVDERMDLDLVRRVAELRPDWCIVMLGPVVKIDPASLPRLPNIHWLGMKGHDELPGYLASWDVGLMPFALNESTRYISPTKTPEYLAAGVPVVCTPIADVVRDWGEHGLATIASTAEEMVAGAEAAMRQPRAEWLPRADERLALISWDSVWARMRSLIGQAAARRPADGLQSRVMTGSTAAPPHV</sequence>
<dbReference type="CDD" id="cd04950">
    <property type="entry name" value="GT4_TuaH-like"/>
    <property type="match status" value="1"/>
</dbReference>
<dbReference type="EMBL" id="JAGIZB010000026">
    <property type="protein sequence ID" value="MBP0447144.1"/>
    <property type="molecule type" value="Genomic_DNA"/>
</dbReference>
<dbReference type="PANTHER" id="PTHR12526">
    <property type="entry name" value="GLYCOSYLTRANSFERASE"/>
    <property type="match status" value="1"/>
</dbReference>
<gene>
    <name evidence="1" type="ORF">J8J14_20410</name>
</gene>
<evidence type="ECO:0000313" key="2">
    <source>
        <dbReference type="Proteomes" id="UP000681594"/>
    </source>
</evidence>
<dbReference type="SUPFAM" id="SSF53756">
    <property type="entry name" value="UDP-Glycosyltransferase/glycogen phosphorylase"/>
    <property type="match status" value="1"/>
</dbReference>
<dbReference type="Proteomes" id="UP000681594">
    <property type="component" value="Unassembled WGS sequence"/>
</dbReference>
<dbReference type="RefSeq" id="WP_209381412.1">
    <property type="nucleotide sequence ID" value="NZ_JAGIZB010000026.1"/>
</dbReference>
<accession>A0ABS4ALQ0</accession>
<proteinExistence type="predicted"/>
<name>A0ABS4ALQ0_9PROT</name>
<evidence type="ECO:0000313" key="1">
    <source>
        <dbReference type="EMBL" id="MBP0447144.1"/>
    </source>
</evidence>
<dbReference type="PANTHER" id="PTHR12526:SF630">
    <property type="entry name" value="GLYCOSYLTRANSFERASE"/>
    <property type="match status" value="1"/>
</dbReference>
<organism evidence="1 2">
    <name type="scientific">Pararoseomonas baculiformis</name>
    <dbReference type="NCBI Taxonomy" id="2820812"/>
    <lineage>
        <taxon>Bacteria</taxon>
        <taxon>Pseudomonadati</taxon>
        <taxon>Pseudomonadota</taxon>
        <taxon>Alphaproteobacteria</taxon>
        <taxon>Acetobacterales</taxon>
        <taxon>Acetobacteraceae</taxon>
        <taxon>Pararoseomonas</taxon>
    </lineage>
</organism>
<comment type="caution">
    <text evidence="1">The sequence shown here is derived from an EMBL/GenBank/DDBJ whole genome shotgun (WGS) entry which is preliminary data.</text>
</comment>